<evidence type="ECO:0000313" key="3">
    <source>
        <dbReference type="EMBL" id="MBP1930741.1"/>
    </source>
</evidence>
<comment type="caution">
    <text evidence="3">The sequence shown here is derived from an EMBL/GenBank/DDBJ whole genome shotgun (WGS) entry which is preliminary data.</text>
</comment>
<keyword evidence="1" id="KW-1133">Transmembrane helix</keyword>
<dbReference type="InterPro" id="IPR014226">
    <property type="entry name" value="Spore_IM_YlbJ"/>
</dbReference>
<evidence type="ECO:0000313" key="4">
    <source>
        <dbReference type="Proteomes" id="UP001519343"/>
    </source>
</evidence>
<proteinExistence type="predicted"/>
<name>A0ABS4GKG9_9BACL</name>
<dbReference type="NCBIfam" id="TIGR02871">
    <property type="entry name" value="spore_ylbJ"/>
    <property type="match status" value="1"/>
</dbReference>
<feature type="transmembrane region" description="Helical" evidence="1">
    <location>
        <begin position="6"/>
        <end position="24"/>
    </location>
</feature>
<feature type="transmembrane region" description="Helical" evidence="1">
    <location>
        <begin position="80"/>
        <end position="101"/>
    </location>
</feature>
<feature type="transmembrane region" description="Helical" evidence="1">
    <location>
        <begin position="328"/>
        <end position="346"/>
    </location>
</feature>
<feature type="domain" description="Nucleoside transporter/FeoB GTPase Gate" evidence="2">
    <location>
        <begin position="45"/>
        <end position="138"/>
    </location>
</feature>
<reference evidence="3 4" key="1">
    <citation type="submission" date="2021-03" db="EMBL/GenBank/DDBJ databases">
        <title>Genomic Encyclopedia of Type Strains, Phase IV (KMG-IV): sequencing the most valuable type-strain genomes for metagenomic binning, comparative biology and taxonomic classification.</title>
        <authorList>
            <person name="Goeker M."/>
        </authorList>
    </citation>
    <scope>NUCLEOTIDE SEQUENCE [LARGE SCALE GENOMIC DNA]</scope>
    <source>
        <strain evidence="3 4">DSM 24738</strain>
    </source>
</reference>
<dbReference type="Pfam" id="PF07670">
    <property type="entry name" value="Gate"/>
    <property type="match status" value="1"/>
</dbReference>
<accession>A0ABS4GKG9</accession>
<organism evidence="3 4">
    <name type="scientific">Ammoniphilus resinae</name>
    <dbReference type="NCBI Taxonomy" id="861532"/>
    <lineage>
        <taxon>Bacteria</taxon>
        <taxon>Bacillati</taxon>
        <taxon>Bacillota</taxon>
        <taxon>Bacilli</taxon>
        <taxon>Bacillales</taxon>
        <taxon>Paenibacillaceae</taxon>
        <taxon>Aneurinibacillus group</taxon>
        <taxon>Ammoniphilus</taxon>
    </lineage>
</organism>
<keyword evidence="1" id="KW-0472">Membrane</keyword>
<feature type="transmembrane region" description="Helical" evidence="1">
    <location>
        <begin position="148"/>
        <end position="167"/>
    </location>
</feature>
<dbReference type="RefSeq" id="WP_209808812.1">
    <property type="nucleotide sequence ID" value="NZ_JAGGKT010000001.1"/>
</dbReference>
<dbReference type="EMBL" id="JAGGKT010000001">
    <property type="protein sequence ID" value="MBP1930741.1"/>
    <property type="molecule type" value="Genomic_DNA"/>
</dbReference>
<feature type="transmembrane region" description="Helical" evidence="1">
    <location>
        <begin position="381"/>
        <end position="400"/>
    </location>
</feature>
<feature type="transmembrane region" description="Helical" evidence="1">
    <location>
        <begin position="122"/>
        <end position="142"/>
    </location>
</feature>
<keyword evidence="1" id="KW-0812">Transmembrane</keyword>
<evidence type="ECO:0000256" key="1">
    <source>
        <dbReference type="SAM" id="Phobius"/>
    </source>
</evidence>
<dbReference type="InterPro" id="IPR011642">
    <property type="entry name" value="Gate_dom"/>
</dbReference>
<keyword evidence="4" id="KW-1185">Reference proteome</keyword>
<dbReference type="Proteomes" id="UP001519343">
    <property type="component" value="Unassembled WGS sequence"/>
</dbReference>
<feature type="transmembrane region" description="Helical" evidence="1">
    <location>
        <begin position="44"/>
        <end position="68"/>
    </location>
</feature>
<protein>
    <submittedName>
        <fullName evidence="3">Sporulation integral membrane protein YlbJ</fullName>
    </submittedName>
</protein>
<sequence length="411" mass="45994">MRLKPYFLTILFALVTLFMVVSMIRYPQAAFDSALRGLKIWWDVLFPSLLPFLVLSELMIGFGVVHFMGVLLEPFMRPFFNVPGTGGFVMAMGLSSGYPVGPKLATKLREQKLVTRAEGERLVCFSSTSDPLFIFGAVAVGFFHDATLGIFIASANYLGAIILGILIRFHDRKAPATTYKRDKDLSILLRAFRAMHRARVQDKRPLGKLMGDAVLSSFQTMFVIGGFVILFSVMMTFFTMGVFADVLTVPLALFLSFFQLPAELSQAFIIGFFEVTQSMKSIGEMTGWTDLQMKLTIASAFVAWGGISVHAQVASIIGSTDIRYKPYFFYKLLHAFLAGAITFVLWKPLNKLVFHEETIPTFLRTVPNGNLEYTIQAIPTLGFYTLIILCILFVCSALFITMKKFSPFFRG</sequence>
<gene>
    <name evidence="3" type="ORF">J2Z37_000728</name>
</gene>
<evidence type="ECO:0000259" key="2">
    <source>
        <dbReference type="Pfam" id="PF07670"/>
    </source>
</evidence>